<evidence type="ECO:0000313" key="2">
    <source>
        <dbReference type="EMBL" id="KAK7113384.1"/>
    </source>
</evidence>
<dbReference type="AlphaFoldDB" id="A0AAN9BXM3"/>
<accession>A0AAN9BXM3</accession>
<name>A0AAN9BXM3_9CAEN</name>
<feature type="transmembrane region" description="Helical" evidence="1">
    <location>
        <begin position="99"/>
        <end position="118"/>
    </location>
</feature>
<keyword evidence="1" id="KW-0472">Membrane</keyword>
<comment type="caution">
    <text evidence="2">The sequence shown here is derived from an EMBL/GenBank/DDBJ whole genome shotgun (WGS) entry which is preliminary data.</text>
</comment>
<keyword evidence="1" id="KW-1133">Transmembrane helix</keyword>
<feature type="transmembrane region" description="Helical" evidence="1">
    <location>
        <begin position="130"/>
        <end position="147"/>
    </location>
</feature>
<protein>
    <submittedName>
        <fullName evidence="2">Uncharacterized protein</fullName>
    </submittedName>
</protein>
<gene>
    <name evidence="2" type="ORF">V1264_012682</name>
</gene>
<feature type="transmembrane region" description="Helical" evidence="1">
    <location>
        <begin position="68"/>
        <end position="87"/>
    </location>
</feature>
<dbReference type="PANTHER" id="PTHR38640">
    <property type="entry name" value="GEO09659P1"/>
    <property type="match status" value="1"/>
</dbReference>
<evidence type="ECO:0000313" key="3">
    <source>
        <dbReference type="Proteomes" id="UP001374579"/>
    </source>
</evidence>
<feature type="transmembrane region" description="Helical" evidence="1">
    <location>
        <begin position="32"/>
        <end position="48"/>
    </location>
</feature>
<organism evidence="2 3">
    <name type="scientific">Littorina saxatilis</name>
    <dbReference type="NCBI Taxonomy" id="31220"/>
    <lineage>
        <taxon>Eukaryota</taxon>
        <taxon>Metazoa</taxon>
        <taxon>Spiralia</taxon>
        <taxon>Lophotrochozoa</taxon>
        <taxon>Mollusca</taxon>
        <taxon>Gastropoda</taxon>
        <taxon>Caenogastropoda</taxon>
        <taxon>Littorinimorpha</taxon>
        <taxon>Littorinoidea</taxon>
        <taxon>Littorinidae</taxon>
        <taxon>Littorina</taxon>
    </lineage>
</organism>
<proteinExistence type="predicted"/>
<keyword evidence="1" id="KW-0812">Transmembrane</keyword>
<dbReference type="EMBL" id="JBAMIC010000002">
    <property type="protein sequence ID" value="KAK7113384.1"/>
    <property type="molecule type" value="Genomic_DNA"/>
</dbReference>
<evidence type="ECO:0000256" key="1">
    <source>
        <dbReference type="SAM" id="Phobius"/>
    </source>
</evidence>
<keyword evidence="3" id="KW-1185">Reference proteome</keyword>
<sequence length="164" mass="18034">MAASTGSAASSPGAISGKSPFPKLEKLTRDDICFRVMPAMGSISYGYFSIHIMNSSWFGSVFHSKDVVVANSFWFNAHFGIGLYLYGSSHLRQAPINRRILYSVFGSFLFNFGSVLFWATCKSLLPNKPGLRAVFGLVSGFVLLYVGKEYVDYIDGKRKAVSSK</sequence>
<dbReference type="PANTHER" id="PTHR38640:SF1">
    <property type="entry name" value="GEO09659P1"/>
    <property type="match status" value="1"/>
</dbReference>
<dbReference type="Proteomes" id="UP001374579">
    <property type="component" value="Unassembled WGS sequence"/>
</dbReference>
<reference evidence="2 3" key="1">
    <citation type="submission" date="2024-02" db="EMBL/GenBank/DDBJ databases">
        <title>Chromosome-scale genome assembly of the rough periwinkle Littorina saxatilis.</title>
        <authorList>
            <person name="De Jode A."/>
            <person name="Faria R."/>
            <person name="Formenti G."/>
            <person name="Sims Y."/>
            <person name="Smith T.P."/>
            <person name="Tracey A."/>
            <person name="Wood J.M.D."/>
            <person name="Zagrodzka Z.B."/>
            <person name="Johannesson K."/>
            <person name="Butlin R.K."/>
            <person name="Leder E.H."/>
        </authorList>
    </citation>
    <scope>NUCLEOTIDE SEQUENCE [LARGE SCALE GENOMIC DNA]</scope>
    <source>
        <strain evidence="2">Snail1</strain>
        <tissue evidence="2">Muscle</tissue>
    </source>
</reference>